<evidence type="ECO:0000256" key="6">
    <source>
        <dbReference type="ARBA" id="ARBA00022833"/>
    </source>
</evidence>
<dbReference type="SMART" id="SM00868">
    <property type="entry name" value="zf-AD"/>
    <property type="match status" value="2"/>
</dbReference>
<feature type="domain" description="C2H2-type" evidence="13">
    <location>
        <begin position="801"/>
        <end position="828"/>
    </location>
</feature>
<reference evidence="15 16" key="1">
    <citation type="submission" date="2020-04" db="EMBL/GenBank/DDBJ databases">
        <authorList>
            <person name="Wallbank WR R."/>
            <person name="Pardo Diaz C."/>
            <person name="Kozak K."/>
            <person name="Martin S."/>
            <person name="Jiggins C."/>
            <person name="Moest M."/>
            <person name="Warren A I."/>
            <person name="Byers J.R.P. K."/>
            <person name="Montejo-Kovacevich G."/>
            <person name="Yen C E."/>
        </authorList>
    </citation>
    <scope>NUCLEOTIDE SEQUENCE [LARGE SCALE GENOMIC DNA]</scope>
</reference>
<dbReference type="PANTHER" id="PTHR24384:SF189">
    <property type="entry name" value="C2H2-TYPE DOMAIN-CONTAINING PROTEIN-RELATED"/>
    <property type="match status" value="1"/>
</dbReference>
<keyword evidence="4" id="KW-0677">Repeat</keyword>
<evidence type="ECO:0000256" key="4">
    <source>
        <dbReference type="ARBA" id="ARBA00022737"/>
    </source>
</evidence>
<comment type="caution">
    <text evidence="15">The sequence shown here is derived from an EMBL/GenBank/DDBJ whole genome shotgun (WGS) entry which is preliminary data.</text>
</comment>
<dbReference type="GO" id="GO:0000981">
    <property type="term" value="F:DNA-binding transcription factor activity, RNA polymerase II-specific"/>
    <property type="evidence" value="ECO:0007669"/>
    <property type="project" value="TreeGrafter"/>
</dbReference>
<protein>
    <submittedName>
        <fullName evidence="15">Uncharacterized protein</fullName>
    </submittedName>
</protein>
<dbReference type="Pfam" id="PF00096">
    <property type="entry name" value="zf-C2H2"/>
    <property type="match status" value="7"/>
</dbReference>
<dbReference type="GO" id="GO:0008270">
    <property type="term" value="F:zinc ion binding"/>
    <property type="evidence" value="ECO:0007669"/>
    <property type="project" value="UniProtKB-UniRule"/>
</dbReference>
<evidence type="ECO:0000256" key="7">
    <source>
        <dbReference type="ARBA" id="ARBA00023015"/>
    </source>
</evidence>
<feature type="binding site" evidence="12">
    <location>
        <position position="49"/>
    </location>
    <ligand>
        <name>Zn(2+)</name>
        <dbReference type="ChEBI" id="CHEBI:29105"/>
    </ligand>
</feature>
<keyword evidence="3 12" id="KW-0479">Metal-binding</keyword>
<dbReference type="Pfam" id="PF07776">
    <property type="entry name" value="zf-AD"/>
    <property type="match status" value="1"/>
</dbReference>
<dbReference type="SUPFAM" id="SSF57667">
    <property type="entry name" value="beta-beta-alpha zinc fingers"/>
    <property type="match status" value="7"/>
</dbReference>
<organism evidence="15 16">
    <name type="scientific">Arctia plantaginis</name>
    <name type="common">Wood tiger moth</name>
    <name type="synonym">Phalaena plantaginis</name>
    <dbReference type="NCBI Taxonomy" id="874455"/>
    <lineage>
        <taxon>Eukaryota</taxon>
        <taxon>Metazoa</taxon>
        <taxon>Ecdysozoa</taxon>
        <taxon>Arthropoda</taxon>
        <taxon>Hexapoda</taxon>
        <taxon>Insecta</taxon>
        <taxon>Pterygota</taxon>
        <taxon>Neoptera</taxon>
        <taxon>Endopterygota</taxon>
        <taxon>Lepidoptera</taxon>
        <taxon>Glossata</taxon>
        <taxon>Ditrysia</taxon>
        <taxon>Noctuoidea</taxon>
        <taxon>Erebidae</taxon>
        <taxon>Arctiinae</taxon>
        <taxon>Arctia</taxon>
    </lineage>
</organism>
<comment type="subcellular location">
    <subcellularLocation>
        <location evidence="1">Nucleus</location>
    </subcellularLocation>
</comment>
<evidence type="ECO:0000256" key="12">
    <source>
        <dbReference type="PROSITE-ProRule" id="PRU01263"/>
    </source>
</evidence>
<dbReference type="InterPro" id="IPR013087">
    <property type="entry name" value="Znf_C2H2_type"/>
</dbReference>
<feature type="domain" description="C2H2-type" evidence="13">
    <location>
        <begin position="744"/>
        <end position="772"/>
    </location>
</feature>
<evidence type="ECO:0000259" key="13">
    <source>
        <dbReference type="PROSITE" id="PS50157"/>
    </source>
</evidence>
<keyword evidence="9" id="KW-0804">Transcription</keyword>
<dbReference type="PROSITE" id="PS00028">
    <property type="entry name" value="ZINC_FINGER_C2H2_1"/>
    <property type="match status" value="10"/>
</dbReference>
<dbReference type="SUPFAM" id="SSF57716">
    <property type="entry name" value="Glucocorticoid receptor-like (DNA-binding domain)"/>
    <property type="match status" value="1"/>
</dbReference>
<feature type="domain" description="C2H2-type" evidence="13">
    <location>
        <begin position="773"/>
        <end position="800"/>
    </location>
</feature>
<feature type="domain" description="C2H2-type" evidence="13">
    <location>
        <begin position="378"/>
        <end position="406"/>
    </location>
</feature>
<dbReference type="EMBL" id="CADEBC010000535">
    <property type="protein sequence ID" value="CAB3248611.1"/>
    <property type="molecule type" value="Genomic_DNA"/>
</dbReference>
<feature type="domain" description="C2H2-type" evidence="13">
    <location>
        <begin position="644"/>
        <end position="671"/>
    </location>
</feature>
<feature type="domain" description="C2H2-type" evidence="13">
    <location>
        <begin position="828"/>
        <end position="855"/>
    </location>
</feature>
<feature type="binding site" evidence="12">
    <location>
        <position position="92"/>
    </location>
    <ligand>
        <name>Zn(2+)</name>
        <dbReference type="ChEBI" id="CHEBI:29105"/>
    </ligand>
</feature>
<dbReference type="InterPro" id="IPR012934">
    <property type="entry name" value="Znf_AD"/>
</dbReference>
<evidence type="ECO:0000256" key="9">
    <source>
        <dbReference type="ARBA" id="ARBA00023163"/>
    </source>
</evidence>
<keyword evidence="5 11" id="KW-0863">Zinc-finger</keyword>
<keyword evidence="7" id="KW-0805">Transcription regulation</keyword>
<dbReference type="InterPro" id="IPR036236">
    <property type="entry name" value="Znf_C2H2_sf"/>
</dbReference>
<feature type="binding site" evidence="12">
    <location>
        <position position="46"/>
    </location>
    <ligand>
        <name>Zn(2+)</name>
        <dbReference type="ChEBI" id="CHEBI:29105"/>
    </ligand>
</feature>
<evidence type="ECO:0000256" key="1">
    <source>
        <dbReference type="ARBA" id="ARBA00004123"/>
    </source>
</evidence>
<dbReference type="OrthoDB" id="9411774at2759"/>
<dbReference type="PROSITE" id="PS51915">
    <property type="entry name" value="ZAD"/>
    <property type="match status" value="1"/>
</dbReference>
<feature type="domain" description="ZAD" evidence="14">
    <location>
        <begin position="44"/>
        <end position="119"/>
    </location>
</feature>
<comment type="similarity">
    <text evidence="2">Belongs to the krueppel C2H2-type zinc-finger protein family.</text>
</comment>
<feature type="domain" description="C2H2-type" evidence="13">
    <location>
        <begin position="356"/>
        <end position="378"/>
    </location>
</feature>
<keyword evidence="8" id="KW-0238">DNA-binding</keyword>
<name>A0A8S1ATI2_ARCPL</name>
<dbReference type="FunFam" id="3.30.160.60:FF:000446">
    <property type="entry name" value="Zinc finger protein"/>
    <property type="match status" value="2"/>
</dbReference>
<gene>
    <name evidence="15" type="ORF">APLA_LOCUS11789</name>
</gene>
<feature type="domain" description="C2H2-type" evidence="13">
    <location>
        <begin position="616"/>
        <end position="643"/>
    </location>
</feature>
<dbReference type="InterPro" id="IPR050752">
    <property type="entry name" value="C2H2-ZF_domain"/>
</dbReference>
<proteinExistence type="inferred from homology"/>
<evidence type="ECO:0000256" key="5">
    <source>
        <dbReference type="ARBA" id="ARBA00022771"/>
    </source>
</evidence>
<evidence type="ECO:0000313" key="15">
    <source>
        <dbReference type="EMBL" id="CAB3248611.1"/>
    </source>
</evidence>
<keyword evidence="10" id="KW-0539">Nucleus</keyword>
<dbReference type="Gene3D" id="3.40.1800.20">
    <property type="match status" value="1"/>
</dbReference>
<dbReference type="PROSITE" id="PS50157">
    <property type="entry name" value="ZINC_FINGER_C2H2_2"/>
    <property type="match status" value="12"/>
</dbReference>
<feature type="domain" description="C2H2-type" evidence="13">
    <location>
        <begin position="559"/>
        <end position="587"/>
    </location>
</feature>
<feature type="domain" description="C2H2-type" evidence="13">
    <location>
        <begin position="856"/>
        <end position="882"/>
    </location>
</feature>
<keyword evidence="6 12" id="KW-0862">Zinc</keyword>
<dbReference type="FunFam" id="3.30.160.60:FF:001370">
    <property type="entry name" value="Zinc finger protein"/>
    <property type="match status" value="1"/>
</dbReference>
<feature type="domain" description="C2H2-type" evidence="13">
    <location>
        <begin position="588"/>
        <end position="615"/>
    </location>
</feature>
<evidence type="ECO:0000256" key="8">
    <source>
        <dbReference type="ARBA" id="ARBA00023125"/>
    </source>
</evidence>
<evidence type="ECO:0000256" key="10">
    <source>
        <dbReference type="ARBA" id="ARBA00023242"/>
    </source>
</evidence>
<evidence type="ECO:0000313" key="16">
    <source>
        <dbReference type="Proteomes" id="UP000494106"/>
    </source>
</evidence>
<dbReference type="PANTHER" id="PTHR24384">
    <property type="entry name" value="FINGER PUTATIVE TRANSCRIPTION FACTOR FAMILY-RELATED"/>
    <property type="match status" value="1"/>
</dbReference>
<evidence type="ECO:0000256" key="11">
    <source>
        <dbReference type="PROSITE-ProRule" id="PRU00042"/>
    </source>
</evidence>
<keyword evidence="16" id="KW-1185">Reference proteome</keyword>
<evidence type="ECO:0000256" key="2">
    <source>
        <dbReference type="ARBA" id="ARBA00006991"/>
    </source>
</evidence>
<dbReference type="Proteomes" id="UP000494106">
    <property type="component" value="Unassembled WGS sequence"/>
</dbReference>
<dbReference type="AlphaFoldDB" id="A0A8S1ATI2"/>
<dbReference type="Gene3D" id="3.30.160.60">
    <property type="entry name" value="Classic Zinc Finger"/>
    <property type="match status" value="11"/>
</dbReference>
<evidence type="ECO:0000256" key="3">
    <source>
        <dbReference type="ARBA" id="ARBA00022723"/>
    </source>
</evidence>
<evidence type="ECO:0000259" key="14">
    <source>
        <dbReference type="PROSITE" id="PS51915"/>
    </source>
</evidence>
<feature type="binding site" evidence="12">
    <location>
        <position position="95"/>
    </location>
    <ligand>
        <name>Zn(2+)</name>
        <dbReference type="ChEBI" id="CHEBI:29105"/>
    </ligand>
</feature>
<dbReference type="GO" id="GO:0005634">
    <property type="term" value="C:nucleus"/>
    <property type="evidence" value="ECO:0007669"/>
    <property type="project" value="UniProtKB-SubCell"/>
</dbReference>
<dbReference type="GO" id="GO:0000978">
    <property type="term" value="F:RNA polymerase II cis-regulatory region sequence-specific DNA binding"/>
    <property type="evidence" value="ECO:0007669"/>
    <property type="project" value="TreeGrafter"/>
</dbReference>
<sequence length="884" mass="100417">MNNGTEQVYLLNSIQSHPLGITQKQVPTHGTTPVNLENVDNFSNVCRTCATITQLVIPIFTGEGLEHHLAEKIHKHLPIKVSETDLLPLVVCYQCVSTLLAWHELVECCLQADRALKAKIGVDTSTETQKERQTITLAPSTTTEEDSQSKSYYGMVRNVLIKYFPQLSLEEYLDTEFVCQMCVEKPALTTMESLADHLKYDHSSDSKDETAIKMFIKNYVTFEEVLVFDDNDRCEPKNTEIIEKPLPNLFCPYCASVFSSATRLVCHLNKHFQVTIEEGVMCCGIVYNNKKNFVIHLQENHVERKRDGLEKVCKCCGLEAEDASELQAHISDAHQKKEVCKTDTLQSPKNQKYIPAVCPECNKTFANKYSMFLHMKNHNAEIQCGEAFPTRTARDVHSRLHTGDKPYRCKYCGKCYRAKNTDDSQFLDVSETSDQTDDKPLSTFSTKKPEDLYCKFYSALLNFRNHFVGEHNIRESYPDFTDSSSASEVEENSIDSYDDLTQCNMRKDIMDKETRLELNQVQTKINGKIFYTCRICSKNLSSSHTYVFHKRIHTGERPCVCHICGKQFRAPNGLQRHLTETHERLRRYTCSLCPKNFANSQNLKQHLRIHTGERPFVCSQCGKRFTQSGSLHVHLKTHSAQFPHHCAECGAKFRLRSGLARHRLKHTGERPHVCALCGKGALVEIEIERGVVDGAEATKTAKPSGTATVASDGRKTVWCEKCNKSVSVVSWRRHLRLHNGEKRYSCHTCGRAFADGGNLARHARTLHARQRPFSCSICQKAFSRRAHLEDHEKSHSERREFVCDVCGKASKSSAALRMHARTHAPRALRCVPCGAAFRRAAELRAHRSVHSGERAHACACGRAFRLRTQLTQHQRTHHPDRALT</sequence>
<dbReference type="SMART" id="SM00355">
    <property type="entry name" value="ZnF_C2H2"/>
    <property type="match status" value="17"/>
</dbReference>
<dbReference type="FunFam" id="3.30.160.60:FF:000145">
    <property type="entry name" value="Zinc finger protein 574"/>
    <property type="match status" value="1"/>
</dbReference>
<accession>A0A8S1ATI2</accession>
<feature type="domain" description="C2H2-type" evidence="13">
    <location>
        <begin position="531"/>
        <end position="558"/>
    </location>
</feature>